<dbReference type="RefSeq" id="WP_180907514.1">
    <property type="nucleotide sequence ID" value="NZ_CAIJDP010000045.1"/>
</dbReference>
<reference evidence="2 3" key="1">
    <citation type="submission" date="2020-06" db="EMBL/GenBank/DDBJ databases">
        <authorList>
            <person name="Criscuolo A."/>
        </authorList>
    </citation>
    <scope>NUCLEOTIDE SEQUENCE [LARGE SCALE GENOMIC DNA]</scope>
    <source>
        <strain evidence="3">CIP 111411</strain>
    </source>
</reference>
<dbReference type="Proteomes" id="UP000530060">
    <property type="component" value="Unassembled WGS sequence"/>
</dbReference>
<name>A0A6V6YMM5_9FLAO</name>
<evidence type="ECO:0000313" key="2">
    <source>
        <dbReference type="EMBL" id="CAD0000574.1"/>
    </source>
</evidence>
<gene>
    <name evidence="2" type="ORF">FLAT13_00094</name>
</gene>
<feature type="chain" id="PRO_5027809946" evidence="1">
    <location>
        <begin position="19"/>
        <end position="598"/>
    </location>
</feature>
<comment type="caution">
    <text evidence="2">The sequence shown here is derived from an EMBL/GenBank/DDBJ whole genome shotgun (WGS) entry which is preliminary data.</text>
</comment>
<sequence length="598" mass="68204">MKQFFTFLILLTFTLAHSQTLSPKQDYFVQFNGSQLSKKVSIAEVLNHSVLKKYKDGKMNLDINQYADLIKLDQKITVHGNYSDSIPYYQVTIPIKDKNAIKNFLIQKNKENDSLGKPLIEDFGQYSVYNSPDKKTTVAWNDSYLVFFGLTKKHEYKDYSYPEVEVDSAATAVTGDTSEVSEVVVETNEVPVVDTAYVDYSDNYYPNFQKEQIAFDSIQAISQNRFVKLLFENGFRVPASEKVHENADISCWVDYGAAMSSFNTAYAALARFTTYNKFLPSQNNLGNFVKGINVDFYFDNDNARVEEIVEYSKPMADIVGKISNRKVNKNIFNYFPSQKPLGYMTYHFNTKEILNSFPAFSTEIFSNPYILKEDISVATDLISTIIDEEATATLFDGDISVFLYDVVEREVTSKTFEYDENYESKEVVKTIKKAIPQFSVIFTSTHPTFADKLIQLGVRKKGLVQKGNYYEIKGTQEYGNLFIFKDKDVVVVGNNIDAIFPKDNSFSKEVKKELKQHYISAKVSLDKLVTAYSNTGEAKESEIKSFNRLAQQFTDVTLYSAKKLTDNKLKFELKLNSSKGDKNIILQTLDLVDELSTK</sequence>
<evidence type="ECO:0000256" key="1">
    <source>
        <dbReference type="SAM" id="SignalP"/>
    </source>
</evidence>
<accession>A0A6V6YMM5</accession>
<organism evidence="2 3">
    <name type="scientific">Flavobacterium salmonis</name>
    <dbReference type="NCBI Taxonomy" id="2654844"/>
    <lineage>
        <taxon>Bacteria</taxon>
        <taxon>Pseudomonadati</taxon>
        <taxon>Bacteroidota</taxon>
        <taxon>Flavobacteriia</taxon>
        <taxon>Flavobacteriales</taxon>
        <taxon>Flavobacteriaceae</taxon>
        <taxon>Flavobacterium</taxon>
    </lineage>
</organism>
<dbReference type="EMBL" id="CAIJDP010000045">
    <property type="protein sequence ID" value="CAD0000574.1"/>
    <property type="molecule type" value="Genomic_DNA"/>
</dbReference>
<keyword evidence="3" id="KW-1185">Reference proteome</keyword>
<keyword evidence="1" id="KW-0732">Signal</keyword>
<proteinExistence type="predicted"/>
<evidence type="ECO:0000313" key="3">
    <source>
        <dbReference type="Proteomes" id="UP000530060"/>
    </source>
</evidence>
<feature type="signal peptide" evidence="1">
    <location>
        <begin position="1"/>
        <end position="18"/>
    </location>
</feature>
<dbReference type="AlphaFoldDB" id="A0A6V6YMM5"/>
<protein>
    <submittedName>
        <fullName evidence="2">Uncharacterized protein</fullName>
    </submittedName>
</protein>